<evidence type="ECO:0000313" key="12">
    <source>
        <dbReference type="EMBL" id="NYG00015.1"/>
    </source>
</evidence>
<dbReference type="Pfam" id="PF01619">
    <property type="entry name" value="Pro_dh"/>
    <property type="match status" value="1"/>
</dbReference>
<dbReference type="GO" id="GO:0004657">
    <property type="term" value="F:proline dehydrogenase activity"/>
    <property type="evidence" value="ECO:0007669"/>
    <property type="project" value="InterPro"/>
</dbReference>
<dbReference type="Proteomes" id="UP000549695">
    <property type="component" value="Unassembled WGS sequence"/>
</dbReference>
<dbReference type="PROSITE" id="PS00687">
    <property type="entry name" value="ALDEHYDE_DEHYDR_GLU"/>
    <property type="match status" value="1"/>
</dbReference>
<dbReference type="InterPro" id="IPR016161">
    <property type="entry name" value="Ald_DH/histidinol_DH"/>
</dbReference>
<dbReference type="PANTHER" id="PTHR42862">
    <property type="entry name" value="DELTA-1-PYRROLINE-5-CARBOXYLATE DEHYDROGENASE 1, ISOFORM A-RELATED"/>
    <property type="match status" value="1"/>
</dbReference>
<feature type="active site" evidence="6 7">
    <location>
        <position position="724"/>
    </location>
</feature>
<dbReference type="SUPFAM" id="SSF51730">
    <property type="entry name" value="FAD-linked oxidoreductase"/>
    <property type="match status" value="1"/>
</dbReference>
<comment type="caution">
    <text evidence="12">The sequence shown here is derived from an EMBL/GenBank/DDBJ whole genome shotgun (WGS) entry which is preliminary data.</text>
</comment>
<comment type="similarity">
    <text evidence="8">Belongs to the aldehyde dehydrogenase family.</text>
</comment>
<dbReference type="EMBL" id="JACCCZ010000001">
    <property type="protein sequence ID" value="NYG00015.1"/>
    <property type="molecule type" value="Genomic_DNA"/>
</dbReference>
<dbReference type="InterPro" id="IPR025703">
    <property type="entry name" value="Bifunct_PutA"/>
</dbReference>
<dbReference type="Pfam" id="PF00171">
    <property type="entry name" value="Aldedh"/>
    <property type="match status" value="1"/>
</dbReference>
<dbReference type="InterPro" id="IPR016160">
    <property type="entry name" value="Ald_DH_CS_CYS"/>
</dbReference>
<dbReference type="AlphaFoldDB" id="A0A852W0S0"/>
<feature type="domain" description="Proline dehydrogenase" evidence="11">
    <location>
        <begin position="144"/>
        <end position="435"/>
    </location>
</feature>
<comment type="pathway">
    <text evidence="1">Amino-acid degradation; L-proline degradation into L-glutamate; L-glutamate from L-proline: step 2/2.</text>
</comment>
<feature type="active site" evidence="6">
    <location>
        <position position="758"/>
    </location>
</feature>
<evidence type="ECO:0000256" key="9">
    <source>
        <dbReference type="SAM" id="MobiDB-lite"/>
    </source>
</evidence>
<dbReference type="InterPro" id="IPR016163">
    <property type="entry name" value="Ald_DH_C"/>
</dbReference>
<evidence type="ECO:0000259" key="10">
    <source>
        <dbReference type="Pfam" id="PF00171"/>
    </source>
</evidence>
<evidence type="ECO:0000256" key="3">
    <source>
        <dbReference type="ARBA" id="ARBA00023002"/>
    </source>
</evidence>
<dbReference type="PIRSF" id="PIRSF000197">
    <property type="entry name" value="Bifunct_PutA"/>
    <property type="match status" value="1"/>
</dbReference>
<dbReference type="PROSITE" id="PS00070">
    <property type="entry name" value="ALDEHYDE_DEHYDR_CYS"/>
    <property type="match status" value="1"/>
</dbReference>
<feature type="compositionally biased region" description="Basic and acidic residues" evidence="9">
    <location>
        <begin position="464"/>
        <end position="475"/>
    </location>
</feature>
<evidence type="ECO:0000256" key="8">
    <source>
        <dbReference type="RuleBase" id="RU003345"/>
    </source>
</evidence>
<proteinExistence type="inferred from homology"/>
<dbReference type="GO" id="GO:0003700">
    <property type="term" value="F:DNA-binding transcription factor activity"/>
    <property type="evidence" value="ECO:0007669"/>
    <property type="project" value="InterPro"/>
</dbReference>
<evidence type="ECO:0000256" key="1">
    <source>
        <dbReference type="ARBA" id="ARBA00004786"/>
    </source>
</evidence>
<gene>
    <name evidence="12" type="ORF">HDA37_000300</name>
</gene>
<accession>A0A852W0S0</accession>
<dbReference type="InterPro" id="IPR029510">
    <property type="entry name" value="Ald_DH_CS_GLU"/>
</dbReference>
<evidence type="ECO:0000256" key="4">
    <source>
        <dbReference type="ARBA" id="ARBA00023027"/>
    </source>
</evidence>
<evidence type="ECO:0000256" key="2">
    <source>
        <dbReference type="ARBA" id="ARBA00012884"/>
    </source>
</evidence>
<dbReference type="InterPro" id="IPR002872">
    <property type="entry name" value="Proline_DH_dom"/>
</dbReference>
<evidence type="ECO:0000259" key="11">
    <source>
        <dbReference type="Pfam" id="PF01619"/>
    </source>
</evidence>
<dbReference type="Gene3D" id="3.40.309.10">
    <property type="entry name" value="Aldehyde Dehydrogenase, Chain A, domain 2"/>
    <property type="match status" value="1"/>
</dbReference>
<evidence type="ECO:0000256" key="5">
    <source>
        <dbReference type="ARBA" id="ARBA00048142"/>
    </source>
</evidence>
<feature type="region of interest" description="Disordered" evidence="9">
    <location>
        <begin position="464"/>
        <end position="489"/>
    </location>
</feature>
<dbReference type="InterPro" id="IPR029041">
    <property type="entry name" value="FAD-linked_oxidoreductase-like"/>
</dbReference>
<dbReference type="RefSeq" id="WP_179759954.1">
    <property type="nucleotide sequence ID" value="NZ_BAAAJZ010000011.1"/>
</dbReference>
<comment type="catalytic activity">
    <reaction evidence="5">
        <text>L-glutamate 5-semialdehyde + NAD(+) + H2O = L-glutamate + NADH + 2 H(+)</text>
        <dbReference type="Rhea" id="RHEA:30235"/>
        <dbReference type="ChEBI" id="CHEBI:15377"/>
        <dbReference type="ChEBI" id="CHEBI:15378"/>
        <dbReference type="ChEBI" id="CHEBI:29985"/>
        <dbReference type="ChEBI" id="CHEBI:57540"/>
        <dbReference type="ChEBI" id="CHEBI:57945"/>
        <dbReference type="ChEBI" id="CHEBI:58066"/>
        <dbReference type="EC" id="1.2.1.88"/>
    </reaction>
</comment>
<evidence type="ECO:0000313" key="13">
    <source>
        <dbReference type="Proteomes" id="UP000549695"/>
    </source>
</evidence>
<feature type="domain" description="Aldehyde dehydrogenase" evidence="10">
    <location>
        <begin position="532"/>
        <end position="946"/>
    </location>
</feature>
<dbReference type="GO" id="GO:0003842">
    <property type="term" value="F:L-glutamate gamma-semialdehyde dehydrogenase activity"/>
    <property type="evidence" value="ECO:0007669"/>
    <property type="project" value="UniProtKB-EC"/>
</dbReference>
<name>A0A852W0S0_PSEA5</name>
<reference evidence="12 13" key="1">
    <citation type="submission" date="2020-07" db="EMBL/GenBank/DDBJ databases">
        <title>Sequencing the genomes of 1000 actinobacteria strains.</title>
        <authorList>
            <person name="Klenk H.-P."/>
        </authorList>
    </citation>
    <scope>NUCLEOTIDE SEQUENCE [LARGE SCALE GENOMIC DNA]</scope>
    <source>
        <strain evidence="12 13">DSM 44749</strain>
    </source>
</reference>
<evidence type="ECO:0000256" key="6">
    <source>
        <dbReference type="PIRSR" id="PIRSR000197-1"/>
    </source>
</evidence>
<protein>
    <recommendedName>
        <fullName evidence="2">L-glutamate gamma-semialdehyde dehydrogenase</fullName>
        <ecNumber evidence="2">1.2.1.88</ecNumber>
    </recommendedName>
</protein>
<keyword evidence="4" id="KW-0520">NAD</keyword>
<dbReference type="InterPro" id="IPR015590">
    <property type="entry name" value="Aldehyde_DH_dom"/>
</dbReference>
<dbReference type="GO" id="GO:0010133">
    <property type="term" value="P:L-proline catabolic process to L-glutamate"/>
    <property type="evidence" value="ECO:0007669"/>
    <property type="project" value="InterPro"/>
</dbReference>
<dbReference type="EC" id="1.2.1.88" evidence="2"/>
<keyword evidence="13" id="KW-1185">Reference proteome</keyword>
<dbReference type="InterPro" id="IPR050485">
    <property type="entry name" value="Proline_metab_enzyme"/>
</dbReference>
<evidence type="ECO:0000256" key="7">
    <source>
        <dbReference type="PROSITE-ProRule" id="PRU10007"/>
    </source>
</evidence>
<organism evidence="12 13">
    <name type="scientific">Pseudonocardia alni</name>
    <name type="common">Amycolata alni</name>
    <dbReference type="NCBI Taxonomy" id="33907"/>
    <lineage>
        <taxon>Bacteria</taxon>
        <taxon>Bacillati</taxon>
        <taxon>Actinomycetota</taxon>
        <taxon>Actinomycetes</taxon>
        <taxon>Pseudonocardiales</taxon>
        <taxon>Pseudonocardiaceae</taxon>
        <taxon>Pseudonocardia</taxon>
    </lineage>
</organism>
<dbReference type="Gene3D" id="3.20.20.220">
    <property type="match status" value="1"/>
</dbReference>
<dbReference type="Gene3D" id="3.40.605.10">
    <property type="entry name" value="Aldehyde Dehydrogenase, Chain A, domain 1"/>
    <property type="match status" value="1"/>
</dbReference>
<dbReference type="GO" id="GO:0009898">
    <property type="term" value="C:cytoplasmic side of plasma membrane"/>
    <property type="evidence" value="ECO:0007669"/>
    <property type="project" value="TreeGrafter"/>
</dbReference>
<dbReference type="SUPFAM" id="SSF53720">
    <property type="entry name" value="ALDH-like"/>
    <property type="match status" value="1"/>
</dbReference>
<sequence length="1136" mass="119857">MSVHPTHPVPALDDALTGRAVERVRRWTERTGTAPSSGSGRGADPTQRLAALMHDPAGVDFTLRFVDRVARPADDRVAARELARLAGAGAALPAFVTGTDRLLLRAGGRLATALPHVVVPAARSRLRSLVGHLIVDAGGRGLDRRLAAARRDGHRLNLNLLGEAVLGHDEADRRLARTIALLRRPGVDHVSVKASSVVAQLVPWDLEGSRDLLVDRLLPLYRAAREHGVFVNLDMEEYKDLHLTVALFTTLLARPEFHDLPAGIVLQAYLPDSVAALDELGEFAARRAAAGGAPIKVRLVKGANLAMERVDAELHDWPQAPYATKAEVDANYVRLLDRGIGGPHADGMRLGVASHHLHHVALALELADARGARPQLDLEMLQGMAPAFADAVAGDLPESGPGSQLVLYTPVVHRGDFDTAVSYLVRRLEENASPEGYLYTLFAPGSGGPATYQERFLASVRDRDAVADTPRRTQDRTVSAPVGTDGPLPGDPVPAGFRAELDTDPSLPANRDWARRAAATAVARTEVPLVTDPAAVDAAVERARTCGWRDVPAAERAATLRRAARALAAARGTLLSVMLHEAGKTVAEADPEISEAVDFAAYYAERAAELDGAPFTPDRVVAVTPPWNFPVAIPLGGCLAALAAGAPVLLKPAPQVRECAEAGVAALHRGGIPRDALQLLPTDEADAGRRLVTHPGIDRVVLTGSSETAALFRSWRPDLNLVAETSGKNALVVTPAADPDLAVADLVRSAFGHAGQKCSAASLAILVGPAATGSATGRRLRRQLVDAVTTLRVGPGTDLATTMGPLIEAPSAKLHRALTTLEPGERWLVRPRRVSETVWTPGVRAWVSPGSWFHRTECFGPVLGLMAARDLDEAIAWQNDTGFGLTGGIHSLDSDEIAHWLDRVEVGNAYVNRHITGAIVQRQSFGGWKGSVLGPGAKPGGPNYVAQFGTWHDGDLPGPGPTSGPAADRVLAAAADLDPAARDRLARAAASDARAWGTEFGIEHDPTGLAAESNVFRYRPAPSATLWCGAGAARADVLRVLLAAATAGVPVRLHGPGVPPGEVPGGVHGGDGLVPVAGERIRALGTVPDGLRAAAAEVGASVVDTPVVLDGRREMPSVLREQAVSRTRHRFGHLER</sequence>
<dbReference type="GeneID" id="98050136"/>
<dbReference type="PANTHER" id="PTHR42862:SF1">
    <property type="entry name" value="DELTA-1-PYRROLINE-5-CARBOXYLATE DEHYDROGENASE 2, ISOFORM A-RELATED"/>
    <property type="match status" value="1"/>
</dbReference>
<keyword evidence="3 8" id="KW-0560">Oxidoreductase</keyword>
<dbReference type="InterPro" id="IPR016162">
    <property type="entry name" value="Ald_DH_N"/>
</dbReference>